<dbReference type="Proteomes" id="UP001152320">
    <property type="component" value="Chromosome 2"/>
</dbReference>
<accession>A0A9Q1CLL9</accession>
<evidence type="ECO:0000256" key="1">
    <source>
        <dbReference type="SAM" id="MobiDB-lite"/>
    </source>
</evidence>
<dbReference type="InterPro" id="IPR036116">
    <property type="entry name" value="FN3_sf"/>
</dbReference>
<organism evidence="4 5">
    <name type="scientific">Holothuria leucospilota</name>
    <name type="common">Black long sea cucumber</name>
    <name type="synonym">Mertensiothuria leucospilota</name>
    <dbReference type="NCBI Taxonomy" id="206669"/>
    <lineage>
        <taxon>Eukaryota</taxon>
        <taxon>Metazoa</taxon>
        <taxon>Echinodermata</taxon>
        <taxon>Eleutherozoa</taxon>
        <taxon>Echinozoa</taxon>
        <taxon>Holothuroidea</taxon>
        <taxon>Aspidochirotacea</taxon>
        <taxon>Aspidochirotida</taxon>
        <taxon>Holothuriidae</taxon>
        <taxon>Holothuria</taxon>
    </lineage>
</organism>
<proteinExistence type="predicted"/>
<keyword evidence="5" id="KW-1185">Reference proteome</keyword>
<gene>
    <name evidence="4" type="ORF">HOLleu_05872</name>
</gene>
<dbReference type="InterPro" id="IPR003961">
    <property type="entry name" value="FN3_dom"/>
</dbReference>
<protein>
    <submittedName>
        <fullName evidence="4">Neogenin</fullName>
    </submittedName>
</protein>
<dbReference type="Gene3D" id="2.60.40.10">
    <property type="entry name" value="Immunoglobulins"/>
    <property type="match status" value="1"/>
</dbReference>
<feature type="signal peptide" evidence="2">
    <location>
        <begin position="1"/>
        <end position="18"/>
    </location>
</feature>
<feature type="region of interest" description="Disordered" evidence="1">
    <location>
        <begin position="153"/>
        <end position="216"/>
    </location>
</feature>
<keyword evidence="2" id="KW-0732">Signal</keyword>
<feature type="compositionally biased region" description="Basic and acidic residues" evidence="1">
    <location>
        <begin position="181"/>
        <end position="216"/>
    </location>
</feature>
<comment type="caution">
    <text evidence="4">The sequence shown here is derived from an EMBL/GenBank/DDBJ whole genome shotgun (WGS) entry which is preliminary data.</text>
</comment>
<dbReference type="AlphaFoldDB" id="A0A9Q1CLL9"/>
<dbReference type="EMBL" id="JAIZAY010000002">
    <property type="protein sequence ID" value="KAJ8047003.1"/>
    <property type="molecule type" value="Genomic_DNA"/>
</dbReference>
<evidence type="ECO:0000259" key="3">
    <source>
        <dbReference type="PROSITE" id="PS50853"/>
    </source>
</evidence>
<dbReference type="InterPro" id="IPR013783">
    <property type="entry name" value="Ig-like_fold"/>
</dbReference>
<evidence type="ECO:0000313" key="5">
    <source>
        <dbReference type="Proteomes" id="UP001152320"/>
    </source>
</evidence>
<feature type="chain" id="PRO_5040454589" evidence="2">
    <location>
        <begin position="19"/>
        <end position="216"/>
    </location>
</feature>
<sequence>MRILQINILFLILLSVEARKKSVNCNKLQRKCDRGRENACRKIRKHCPPTVTVEPNVPSETSLTPGTPSGLVAHAYPTRIEIQWSPPNSDATVEGYKLGYGKNIPDIYLITLGPDTFSYVINDFEPNSLYVIRLRAFNGLMYGHSIYEIVETEGEQGQEPNETTTLAHPPRDHTLLGGRQDPSHQEVHNAGVEEDHDALPMDADEFLRPEATDHPI</sequence>
<evidence type="ECO:0000256" key="2">
    <source>
        <dbReference type="SAM" id="SignalP"/>
    </source>
</evidence>
<dbReference type="PROSITE" id="PS50853">
    <property type="entry name" value="FN3"/>
    <property type="match status" value="1"/>
</dbReference>
<reference evidence="4" key="1">
    <citation type="submission" date="2021-10" db="EMBL/GenBank/DDBJ databases">
        <title>Tropical sea cucumber genome reveals ecological adaptation and Cuvierian tubules defense mechanism.</title>
        <authorList>
            <person name="Chen T."/>
        </authorList>
    </citation>
    <scope>NUCLEOTIDE SEQUENCE</scope>
    <source>
        <strain evidence="4">Nanhai2018</strain>
        <tissue evidence="4">Muscle</tissue>
    </source>
</reference>
<evidence type="ECO:0000313" key="4">
    <source>
        <dbReference type="EMBL" id="KAJ8047003.1"/>
    </source>
</evidence>
<dbReference type="OrthoDB" id="114660at2759"/>
<name>A0A9Q1CLL9_HOLLE</name>
<dbReference type="SMART" id="SM00060">
    <property type="entry name" value="FN3"/>
    <property type="match status" value="1"/>
</dbReference>
<dbReference type="CDD" id="cd00063">
    <property type="entry name" value="FN3"/>
    <property type="match status" value="1"/>
</dbReference>
<feature type="domain" description="Fibronectin type-III" evidence="3">
    <location>
        <begin position="64"/>
        <end position="156"/>
    </location>
</feature>
<dbReference type="Pfam" id="PF00041">
    <property type="entry name" value="fn3"/>
    <property type="match status" value="1"/>
</dbReference>
<dbReference type="SUPFAM" id="SSF49265">
    <property type="entry name" value="Fibronectin type III"/>
    <property type="match status" value="1"/>
</dbReference>